<organism evidence="2 3">
    <name type="scientific">Rhodococcus baikonurensis</name>
    <dbReference type="NCBI Taxonomy" id="172041"/>
    <lineage>
        <taxon>Bacteria</taxon>
        <taxon>Bacillati</taxon>
        <taxon>Actinomycetota</taxon>
        <taxon>Actinomycetes</taxon>
        <taxon>Mycobacteriales</taxon>
        <taxon>Nocardiaceae</taxon>
        <taxon>Rhodococcus</taxon>
        <taxon>Rhodococcus erythropolis group</taxon>
    </lineage>
</organism>
<evidence type="ECO:0008006" key="4">
    <source>
        <dbReference type="Google" id="ProtNLM"/>
    </source>
</evidence>
<keyword evidence="3" id="KW-1185">Reference proteome</keyword>
<comment type="caution">
    <text evidence="2">The sequence shown here is derived from an EMBL/GenBank/DDBJ whole genome shotgun (WGS) entry which is preliminary data.</text>
</comment>
<proteinExistence type="predicted"/>
<evidence type="ECO:0000313" key="2">
    <source>
        <dbReference type="EMBL" id="MFB9778869.1"/>
    </source>
</evidence>
<dbReference type="Pfam" id="PF23785">
    <property type="entry name" value="DUF7171"/>
    <property type="match status" value="1"/>
</dbReference>
<dbReference type="EMBL" id="JBHMAS010000004">
    <property type="protein sequence ID" value="MFB9778869.1"/>
    <property type="molecule type" value="Genomic_DNA"/>
</dbReference>
<feature type="compositionally biased region" description="Acidic residues" evidence="1">
    <location>
        <begin position="87"/>
        <end position="99"/>
    </location>
</feature>
<evidence type="ECO:0000256" key="1">
    <source>
        <dbReference type="SAM" id="MobiDB-lite"/>
    </source>
</evidence>
<reference evidence="2 3" key="1">
    <citation type="submission" date="2024-09" db="EMBL/GenBank/DDBJ databases">
        <authorList>
            <person name="Sun Q."/>
            <person name="Mori K."/>
        </authorList>
    </citation>
    <scope>NUCLEOTIDE SEQUENCE [LARGE SCALE GENOMIC DNA]</scope>
    <source>
        <strain evidence="2 3">JCM 11411</strain>
    </source>
</reference>
<dbReference type="Proteomes" id="UP001589587">
    <property type="component" value="Unassembled WGS sequence"/>
</dbReference>
<feature type="region of interest" description="Disordered" evidence="1">
    <location>
        <begin position="70"/>
        <end position="117"/>
    </location>
</feature>
<dbReference type="InterPro" id="IPR055595">
    <property type="entry name" value="DUF7171"/>
</dbReference>
<sequence length="117" mass="12571">MNAQPLIDSARLKFSGISSEDFEDIPDIGETRTFTITAQCTKHIEEQMANEGTRKIANMKIEKILTGVDNRINDAPPSEPSLFDTPAEPDSDDDSEDGESPSNVGGIGQGPQFSAGD</sequence>
<gene>
    <name evidence="2" type="ORF">ACFFQ6_04205</name>
</gene>
<name>A0ABV5X960_9NOCA</name>
<accession>A0ABV5X960</accession>
<evidence type="ECO:0000313" key="3">
    <source>
        <dbReference type="Proteomes" id="UP001589587"/>
    </source>
</evidence>
<dbReference type="RefSeq" id="WP_378373968.1">
    <property type="nucleotide sequence ID" value="NZ_JBHMAS010000004.1"/>
</dbReference>
<protein>
    <recommendedName>
        <fullName evidence="4">Lsr2 protein</fullName>
    </recommendedName>
</protein>